<name>A0A3M0T3W1_9CLOT</name>
<evidence type="ECO:0000313" key="2">
    <source>
        <dbReference type="Proteomes" id="UP000277999"/>
    </source>
</evidence>
<reference evidence="1 2" key="1">
    <citation type="submission" date="2018-10" db="EMBL/GenBank/DDBJ databases">
        <title>Genome-centric metagenomics revealed C2 chemical producing, CO utilizing Clostridium with novel acetogenic gene cluster.</title>
        <authorList>
            <person name="Kang H."/>
            <person name="Park B."/>
            <person name="Choi I.G."/>
            <person name="Chang I.S."/>
        </authorList>
    </citation>
    <scope>NUCLEOTIDE SEQUENCE [LARGE SCALE GENOMIC DNA]</scope>
    <source>
        <strain evidence="1 2">H21-9</strain>
    </source>
</reference>
<protein>
    <submittedName>
        <fullName evidence="1">Uncharacterized protein</fullName>
    </submittedName>
</protein>
<accession>A0A3M0T3W1</accession>
<evidence type="ECO:0000313" key="1">
    <source>
        <dbReference type="EMBL" id="RMD04925.1"/>
    </source>
</evidence>
<dbReference type="AlphaFoldDB" id="A0A3M0T3W1"/>
<gene>
    <name evidence="1" type="ORF">D9O40_00830</name>
</gene>
<organism evidence="1 2">
    <name type="scientific">Clostridium autoethanogenum</name>
    <dbReference type="NCBI Taxonomy" id="84023"/>
    <lineage>
        <taxon>Bacteria</taxon>
        <taxon>Bacillati</taxon>
        <taxon>Bacillota</taxon>
        <taxon>Clostridia</taxon>
        <taxon>Eubacteriales</taxon>
        <taxon>Clostridiaceae</taxon>
        <taxon>Clostridium</taxon>
    </lineage>
</organism>
<sequence>MASELNRKCPYCGHKLKWESYMKPTQSIAYCDNDDCPVKPCTDATTPKNVYAEILAITGDKE</sequence>
<dbReference type="Proteomes" id="UP000277999">
    <property type="component" value="Unassembled WGS sequence"/>
</dbReference>
<dbReference type="EMBL" id="RFAQ01000001">
    <property type="protein sequence ID" value="RMD04925.1"/>
    <property type="molecule type" value="Genomic_DNA"/>
</dbReference>
<proteinExistence type="predicted"/>
<dbReference type="RefSeq" id="WP_122057688.1">
    <property type="nucleotide sequence ID" value="NZ_RFAQ01000001.1"/>
</dbReference>
<comment type="caution">
    <text evidence="1">The sequence shown here is derived from an EMBL/GenBank/DDBJ whole genome shotgun (WGS) entry which is preliminary data.</text>
</comment>